<gene>
    <name evidence="2" type="ORF">CEY16_07935</name>
</gene>
<feature type="transmembrane region" description="Helical" evidence="1">
    <location>
        <begin position="54"/>
        <end position="72"/>
    </location>
</feature>
<feature type="transmembrane region" description="Helical" evidence="1">
    <location>
        <begin position="170"/>
        <end position="190"/>
    </location>
</feature>
<evidence type="ECO:0000313" key="3">
    <source>
        <dbReference type="Proteomes" id="UP000243524"/>
    </source>
</evidence>
<feature type="transmembrane region" description="Helical" evidence="1">
    <location>
        <begin position="123"/>
        <end position="149"/>
    </location>
</feature>
<reference evidence="2 3" key="1">
    <citation type="submission" date="2017-06" db="EMBL/GenBank/DDBJ databases">
        <title>the draft geome sequence of Illustriluteabacillus marina B3227.</title>
        <authorList>
            <person name="He R.-H."/>
            <person name="Du Z.-J."/>
        </authorList>
    </citation>
    <scope>NUCLEOTIDE SEQUENCE [LARGE SCALE GENOMIC DNA]</scope>
    <source>
        <strain evidence="2 3">B3227</strain>
    </source>
</reference>
<feature type="transmembrane region" description="Helical" evidence="1">
    <location>
        <begin position="242"/>
        <end position="259"/>
    </location>
</feature>
<sequence>MKPVIFRPLSTLLMGFTYLLSQFVDHPFLPVLVSVFAATTILSFVPYLGKVPRILISTLLILSAILFFQNGSWSAVGEGLRSNVGLLAIFIFVPLLSLPIQSGKYLDYMETIFNHYIKTSRKLYLYLKMTLMGVGSVVNLGTIPIMYQLTNTPSLESYEKTRLKAMNRGFSLSFMWSPYFISLALILSYFDVTWIQLFPFGISMAIIGLLLGVVMEGRLNHPIEITENQTDAIPIKKAQRKLIELVIIIVSMTAVTMTIEYNVDLSVITIIPVIAIIISTGWSLFYQSIQSFGKELLGYTQNRLPKMGNELSLFIAAGCFGVAILNAGASEWIIYSLQASGITHVLVLIPILAIVINALSFVGIHPIITITAMAITLSSTPIFEGDHLVLSLGLLSSWMVTVMASPFSATNLMIASLVNSNSVKIGLKLNGLYALVLWMIFYLIIVGLYFVL</sequence>
<organism evidence="2 3">
    <name type="scientific">Halalkalibacillus sediminis</name>
    <dbReference type="NCBI Taxonomy" id="2018042"/>
    <lineage>
        <taxon>Bacteria</taxon>
        <taxon>Bacillati</taxon>
        <taxon>Bacillota</taxon>
        <taxon>Bacilli</taxon>
        <taxon>Bacillales</taxon>
        <taxon>Bacillaceae</taxon>
        <taxon>Halalkalibacillus</taxon>
    </lineage>
</organism>
<feature type="transmembrane region" description="Helical" evidence="1">
    <location>
        <begin position="265"/>
        <end position="286"/>
    </location>
</feature>
<feature type="transmembrane region" description="Helical" evidence="1">
    <location>
        <begin position="332"/>
        <end position="355"/>
    </location>
</feature>
<name>A0A2I0QUT1_9BACI</name>
<feature type="transmembrane region" description="Helical" evidence="1">
    <location>
        <begin position="362"/>
        <end position="383"/>
    </location>
</feature>
<protein>
    <recommendedName>
        <fullName evidence="4">C4-dicarboxylate ABC transporter</fullName>
    </recommendedName>
</protein>
<keyword evidence="1" id="KW-0472">Membrane</keyword>
<keyword evidence="3" id="KW-1185">Reference proteome</keyword>
<dbReference type="AlphaFoldDB" id="A0A2I0QUT1"/>
<evidence type="ECO:0008006" key="4">
    <source>
        <dbReference type="Google" id="ProtNLM"/>
    </source>
</evidence>
<proteinExistence type="predicted"/>
<dbReference type="EMBL" id="PJNH01000002">
    <property type="protein sequence ID" value="PKR77850.1"/>
    <property type="molecule type" value="Genomic_DNA"/>
</dbReference>
<keyword evidence="1" id="KW-0812">Transmembrane</keyword>
<feature type="transmembrane region" description="Helical" evidence="1">
    <location>
        <begin position="28"/>
        <end position="48"/>
    </location>
</feature>
<comment type="caution">
    <text evidence="2">The sequence shown here is derived from an EMBL/GenBank/DDBJ whole genome shotgun (WGS) entry which is preliminary data.</text>
</comment>
<evidence type="ECO:0000313" key="2">
    <source>
        <dbReference type="EMBL" id="PKR77850.1"/>
    </source>
</evidence>
<feature type="transmembrane region" description="Helical" evidence="1">
    <location>
        <begin position="307"/>
        <end position="326"/>
    </location>
</feature>
<evidence type="ECO:0000256" key="1">
    <source>
        <dbReference type="SAM" id="Phobius"/>
    </source>
</evidence>
<dbReference type="OrthoDB" id="3171527at2"/>
<feature type="transmembrane region" description="Helical" evidence="1">
    <location>
        <begin position="395"/>
        <end position="418"/>
    </location>
</feature>
<feature type="transmembrane region" description="Helical" evidence="1">
    <location>
        <begin position="430"/>
        <end position="451"/>
    </location>
</feature>
<dbReference type="RefSeq" id="WP_101331458.1">
    <property type="nucleotide sequence ID" value="NZ_PJNH01000002.1"/>
</dbReference>
<keyword evidence="1" id="KW-1133">Transmembrane helix</keyword>
<dbReference type="Proteomes" id="UP000243524">
    <property type="component" value="Unassembled WGS sequence"/>
</dbReference>
<feature type="transmembrane region" description="Helical" evidence="1">
    <location>
        <begin position="84"/>
        <end position="103"/>
    </location>
</feature>
<feature type="transmembrane region" description="Helical" evidence="1">
    <location>
        <begin position="196"/>
        <end position="215"/>
    </location>
</feature>
<accession>A0A2I0QUT1</accession>